<name>A0A4R6SJQ2_LABRH</name>
<feature type="region of interest" description="Disordered" evidence="2">
    <location>
        <begin position="461"/>
        <end position="490"/>
    </location>
</feature>
<feature type="compositionally biased region" description="Basic and acidic residues" evidence="2">
    <location>
        <begin position="439"/>
        <end position="448"/>
    </location>
</feature>
<reference evidence="4 5" key="1">
    <citation type="submission" date="2019-03" db="EMBL/GenBank/DDBJ databases">
        <title>Genomic Encyclopedia of Type Strains, Phase IV (KMG-IV): sequencing the most valuable type-strain genomes for metagenomic binning, comparative biology and taxonomic classification.</title>
        <authorList>
            <person name="Goeker M."/>
        </authorList>
    </citation>
    <scope>NUCLEOTIDE SEQUENCE [LARGE SCALE GENOMIC DNA]</scope>
    <source>
        <strain evidence="4 5">DSM 45361</strain>
    </source>
</reference>
<sequence length="490" mass="51926">MNYVASPADIATFAQTLYTDFHPRAQVLQGNVQAAEVMEPVFGPLLTEFTSFYSDYEALHCELVKHINSITIGISSAADKFNATAASYHGTDAANQQSMIKLANELDEARGTTLDPNGGPKPDTDYSSSVIFNEYYKDPGERTNIGDRALSSGQGFAGAVTKLYTDAMAMGEGNSVDAANLIVDAGVLIESWVNDATQAIADPLGFLIQNGLGFVMKFFTPLKAFIDLTSGNPDALKAASSRYKQLAEDLERLATDIVGVAKTTITNWDGDAATAAAATTSLFVKGVHGTAGVAGDIAAMLQLLAVLVQALEDTILGIVTDIVERLIILWLTAIPEAPLTGGASTAAAATESGVEVARGTEKSGTTVEKACSIYTRAGKVLNKLRSRLQSNERLYGGFTKGLAKEVVEGDKLTYAKLAKDAGERLVGLDKTFMPGDGMEGTKERRDPGKVMSKGMGYAQTITNAGEDRNIGTDESDEEIDQQLGYGEPKP</sequence>
<keyword evidence="5" id="KW-1185">Reference proteome</keyword>
<dbReference type="InterPro" id="IPR038332">
    <property type="entry name" value="PPE_sf"/>
</dbReference>
<dbReference type="Proteomes" id="UP000295444">
    <property type="component" value="Unassembled WGS sequence"/>
</dbReference>
<protein>
    <submittedName>
        <fullName evidence="4">PPE family protein</fullName>
    </submittedName>
</protein>
<dbReference type="Pfam" id="PF00823">
    <property type="entry name" value="PPE"/>
    <property type="match status" value="1"/>
</dbReference>
<comment type="similarity">
    <text evidence="1">Belongs to the mycobacterial PPE family.</text>
</comment>
<dbReference type="SUPFAM" id="SSF140453">
    <property type="entry name" value="EsxAB dimer-like"/>
    <property type="match status" value="1"/>
</dbReference>
<comment type="caution">
    <text evidence="4">The sequence shown here is derived from an EMBL/GenBank/DDBJ whole genome shotgun (WGS) entry which is preliminary data.</text>
</comment>
<dbReference type="InterPro" id="IPR000030">
    <property type="entry name" value="PPE_dom"/>
</dbReference>
<dbReference type="RefSeq" id="WP_133847232.1">
    <property type="nucleotide sequence ID" value="NZ_SNXZ01000001.1"/>
</dbReference>
<evidence type="ECO:0000313" key="5">
    <source>
        <dbReference type="Proteomes" id="UP000295444"/>
    </source>
</evidence>
<dbReference type="Gene3D" id="1.20.1260.20">
    <property type="entry name" value="PPE superfamily"/>
    <property type="match status" value="1"/>
</dbReference>
<evidence type="ECO:0000259" key="3">
    <source>
        <dbReference type="Pfam" id="PF00823"/>
    </source>
</evidence>
<evidence type="ECO:0000256" key="2">
    <source>
        <dbReference type="SAM" id="MobiDB-lite"/>
    </source>
</evidence>
<feature type="region of interest" description="Disordered" evidence="2">
    <location>
        <begin position="434"/>
        <end position="453"/>
    </location>
</feature>
<feature type="domain" description="PPE" evidence="3">
    <location>
        <begin position="233"/>
        <end position="305"/>
    </location>
</feature>
<evidence type="ECO:0000256" key="1">
    <source>
        <dbReference type="ARBA" id="ARBA00010652"/>
    </source>
</evidence>
<dbReference type="AlphaFoldDB" id="A0A4R6SJQ2"/>
<accession>A0A4R6SJQ2</accession>
<gene>
    <name evidence="4" type="ORF">EV186_101252</name>
</gene>
<dbReference type="InterPro" id="IPR036689">
    <property type="entry name" value="ESAT-6-like_sf"/>
</dbReference>
<dbReference type="OrthoDB" id="5180306at2"/>
<proteinExistence type="inferred from homology"/>
<evidence type="ECO:0000313" key="4">
    <source>
        <dbReference type="EMBL" id="TDQ04308.1"/>
    </source>
</evidence>
<dbReference type="EMBL" id="SNXZ01000001">
    <property type="protein sequence ID" value="TDQ04308.1"/>
    <property type="molecule type" value="Genomic_DNA"/>
</dbReference>
<organism evidence="4 5">
    <name type="scientific">Labedaea rhizosphaerae</name>
    <dbReference type="NCBI Taxonomy" id="598644"/>
    <lineage>
        <taxon>Bacteria</taxon>
        <taxon>Bacillati</taxon>
        <taxon>Actinomycetota</taxon>
        <taxon>Actinomycetes</taxon>
        <taxon>Pseudonocardiales</taxon>
        <taxon>Pseudonocardiaceae</taxon>
        <taxon>Labedaea</taxon>
    </lineage>
</organism>